<dbReference type="Gene3D" id="3.40.710.10">
    <property type="entry name" value="DD-peptidase/beta-lactamase superfamily"/>
    <property type="match status" value="1"/>
</dbReference>
<gene>
    <name evidence="3" type="ORF">XH99_23495</name>
</gene>
<dbReference type="Proteomes" id="UP000289546">
    <property type="component" value="Unassembled WGS sequence"/>
</dbReference>
<keyword evidence="1" id="KW-0732">Signal</keyword>
<evidence type="ECO:0000256" key="1">
    <source>
        <dbReference type="SAM" id="SignalP"/>
    </source>
</evidence>
<feature type="signal peptide" evidence="1">
    <location>
        <begin position="1"/>
        <end position="32"/>
    </location>
</feature>
<comment type="caution">
    <text evidence="3">The sequence shown here is derived from an EMBL/GenBank/DDBJ whole genome shotgun (WGS) entry which is preliminary data.</text>
</comment>
<dbReference type="InterPro" id="IPR012338">
    <property type="entry name" value="Beta-lactam/transpept-like"/>
</dbReference>
<evidence type="ECO:0000313" key="3">
    <source>
        <dbReference type="EMBL" id="RXH25587.1"/>
    </source>
</evidence>
<accession>A0A4Q0RZT2</accession>
<organism evidence="3 4">
    <name type="scientific">Bradyrhizobium nanningense</name>
    <dbReference type="NCBI Taxonomy" id="1325118"/>
    <lineage>
        <taxon>Bacteria</taxon>
        <taxon>Pseudomonadati</taxon>
        <taxon>Pseudomonadota</taxon>
        <taxon>Alphaproteobacteria</taxon>
        <taxon>Hyphomicrobiales</taxon>
        <taxon>Nitrobacteraceae</taxon>
        <taxon>Bradyrhizobium</taxon>
    </lineage>
</organism>
<name>A0A4Q0RZT2_9BRAD</name>
<feature type="chain" id="PRO_5020276524" evidence="1">
    <location>
        <begin position="33"/>
        <end position="433"/>
    </location>
</feature>
<dbReference type="PANTHER" id="PTHR43283:SF14">
    <property type="entry name" value="BLL8153 PROTEIN"/>
    <property type="match status" value="1"/>
</dbReference>
<dbReference type="Pfam" id="PF00144">
    <property type="entry name" value="Beta-lactamase"/>
    <property type="match status" value="1"/>
</dbReference>
<dbReference type="EMBL" id="LBJQ01000085">
    <property type="protein sequence ID" value="RXH25587.1"/>
    <property type="molecule type" value="Genomic_DNA"/>
</dbReference>
<evidence type="ECO:0000313" key="4">
    <source>
        <dbReference type="Proteomes" id="UP000289546"/>
    </source>
</evidence>
<dbReference type="RefSeq" id="WP_164936378.1">
    <property type="nucleotide sequence ID" value="NZ_LBJC01000082.1"/>
</dbReference>
<keyword evidence="4" id="KW-1185">Reference proteome</keyword>
<dbReference type="SUPFAM" id="SSF56601">
    <property type="entry name" value="beta-lactamase/transpeptidase-like"/>
    <property type="match status" value="1"/>
</dbReference>
<dbReference type="AlphaFoldDB" id="A0A4Q0RZT2"/>
<protein>
    <submittedName>
        <fullName evidence="3">Beta-lactamase family protein</fullName>
    </submittedName>
</protein>
<feature type="domain" description="Beta-lactamase-related" evidence="2">
    <location>
        <begin position="131"/>
        <end position="420"/>
    </location>
</feature>
<dbReference type="PANTHER" id="PTHR43283">
    <property type="entry name" value="BETA-LACTAMASE-RELATED"/>
    <property type="match status" value="1"/>
</dbReference>
<evidence type="ECO:0000259" key="2">
    <source>
        <dbReference type="Pfam" id="PF00144"/>
    </source>
</evidence>
<sequence>MKREALWRPRGWRALALSVIVAAAVLAPPAYAQDDRSSPREPGPVFSDSGPDAELYGAAMGYPVGARGTATQVDKLVGVYSHFGEIYPSRPVGRAMAPWQFKRAPEPSIAYSFGNERLSIGDYLKRNPVTGLLIARDDTILYEHYQYARTDRDRFLSQSMAKTLVAMLVGIAVSEGRIKSIDDIVSTYVPGLAGTEYGNTSIRALLNMSSGVEFSEVYDGHDDIARLGRALFVDEPKDPAAIVAQFNIRTAPPGTKWHYASVETEILGLVLRAATGTPVADYLHDRIWDPIGTEADASWAIDGSGQEIAFCCFNATLRDYARLGRLLAHDGAWEGRQLIPRQWLLDATTVRPGDGHLAPGVATSYFGYGYQVWLLPREPRRFALLGIRGQVILVDPTSKLIMVHTAVRQKPSEPGALREPLALWSAVLQQLGQ</sequence>
<reference evidence="3 4" key="1">
    <citation type="submission" date="2015-04" db="EMBL/GenBank/DDBJ databases">
        <title>Comparative genomics of rhizobia nodulating Arachis hypogaea in China.</title>
        <authorList>
            <person name="Li Y."/>
        </authorList>
    </citation>
    <scope>NUCLEOTIDE SEQUENCE [LARGE SCALE GENOMIC DNA]</scope>
    <source>
        <strain evidence="3 4">CCBAU 51757</strain>
    </source>
</reference>
<dbReference type="InterPro" id="IPR050789">
    <property type="entry name" value="Diverse_Enzym_Activities"/>
</dbReference>
<dbReference type="InterPro" id="IPR001466">
    <property type="entry name" value="Beta-lactam-related"/>
</dbReference>
<proteinExistence type="predicted"/>